<evidence type="ECO:0000313" key="3">
    <source>
        <dbReference type="Proteomes" id="UP000091918"/>
    </source>
</evidence>
<feature type="transmembrane region" description="Helical" evidence="1">
    <location>
        <begin position="15"/>
        <end position="33"/>
    </location>
</feature>
<evidence type="ECO:0000313" key="2">
    <source>
        <dbReference type="EMBL" id="OAX84525.1"/>
    </source>
</evidence>
<dbReference type="EMBL" id="LGUA01000070">
    <property type="protein sequence ID" value="OAX84525.1"/>
    <property type="molecule type" value="Genomic_DNA"/>
</dbReference>
<protein>
    <submittedName>
        <fullName evidence="2">Uncharacterized protein</fullName>
    </submittedName>
</protein>
<reference evidence="2 3" key="1">
    <citation type="submission" date="2015-07" db="EMBL/GenBank/DDBJ databases">
        <title>Emmonsia species relationships and genome sequence.</title>
        <authorList>
            <person name="Cuomo C.A."/>
            <person name="Schwartz I.S."/>
            <person name="Kenyon C."/>
            <person name="de Hoog G.S."/>
            <person name="Govender N.P."/>
            <person name="Botha A."/>
            <person name="Moreno L."/>
            <person name="de Vries M."/>
            <person name="Munoz J.F."/>
            <person name="Stielow J.B."/>
        </authorList>
    </citation>
    <scope>NUCLEOTIDE SEQUENCE [LARGE SCALE GENOMIC DNA]</scope>
    <source>
        <strain evidence="2 3">CBS 136260</strain>
    </source>
</reference>
<keyword evidence="1" id="KW-0812">Transmembrane</keyword>
<dbReference type="AlphaFoldDB" id="A0A1B7P669"/>
<dbReference type="OrthoDB" id="5593235at2759"/>
<feature type="transmembrane region" description="Helical" evidence="1">
    <location>
        <begin position="40"/>
        <end position="60"/>
    </location>
</feature>
<proteinExistence type="predicted"/>
<sequence length="389" mass="44295">MFGQPNHAGAPSTSLINEFLLLISACWTASCLLPRRSLKISIIFASLFLLLLCFAAFYNLPTFRHPISPFANPERGRTPPTLESENTGNNRLLATTSSHFPSPTPSSFLPTKASFTKPADLKIVAVIFFGRPDRVEILDCYIKRNLVVNGGWIDEVYWAPNTEKQADLDWLDKLVPTSPLYKKIQIETQRKGYAKIWDSTDHSFLVSANVINGAPLPYHHFRTGAVKPYLPEMTPPNNITNNNVTSLRKPTWRASQLPYWEGPDDFQFPLDTGNAPYPNHRWLPLHDENRTAIYRTPIHNALCSPWKDNRGKWSLAAQQHFSFLESLEQDATDIYDFARRGVWDMGFERISINLIAIWGRDVIEHLPLTDDEGMLTKSIPKKLQHVQQN</sequence>
<keyword evidence="3" id="KW-1185">Reference proteome</keyword>
<evidence type="ECO:0000256" key="1">
    <source>
        <dbReference type="SAM" id="Phobius"/>
    </source>
</evidence>
<organism evidence="2 3">
    <name type="scientific">Emergomyces africanus</name>
    <dbReference type="NCBI Taxonomy" id="1955775"/>
    <lineage>
        <taxon>Eukaryota</taxon>
        <taxon>Fungi</taxon>
        <taxon>Dikarya</taxon>
        <taxon>Ascomycota</taxon>
        <taxon>Pezizomycotina</taxon>
        <taxon>Eurotiomycetes</taxon>
        <taxon>Eurotiomycetidae</taxon>
        <taxon>Onygenales</taxon>
        <taxon>Ajellomycetaceae</taxon>
        <taxon>Emergomyces</taxon>
    </lineage>
</organism>
<comment type="caution">
    <text evidence="2">The sequence shown here is derived from an EMBL/GenBank/DDBJ whole genome shotgun (WGS) entry which is preliminary data.</text>
</comment>
<name>A0A1B7P669_9EURO</name>
<dbReference type="Proteomes" id="UP000091918">
    <property type="component" value="Unassembled WGS sequence"/>
</dbReference>
<accession>A0A1B7P669</accession>
<gene>
    <name evidence="2" type="ORF">ACJ72_01116</name>
</gene>
<keyword evidence="1" id="KW-1133">Transmembrane helix</keyword>
<dbReference type="STRING" id="1658172.A0A1B7P669"/>
<keyword evidence="1" id="KW-0472">Membrane</keyword>